<reference evidence="2" key="1">
    <citation type="submission" date="2021-01" db="EMBL/GenBank/DDBJ databases">
        <authorList>
            <person name="Corre E."/>
            <person name="Pelletier E."/>
            <person name="Niang G."/>
            <person name="Scheremetjew M."/>
            <person name="Finn R."/>
            <person name="Kale V."/>
            <person name="Holt S."/>
            <person name="Cochrane G."/>
            <person name="Meng A."/>
            <person name="Brown T."/>
            <person name="Cohen L."/>
        </authorList>
    </citation>
    <scope>NUCLEOTIDE SEQUENCE</scope>
    <source>
        <strain evidence="2">NY070348D</strain>
    </source>
</reference>
<dbReference type="GO" id="GO:0090729">
    <property type="term" value="F:toxin activity"/>
    <property type="evidence" value="ECO:0007669"/>
    <property type="project" value="InterPro"/>
</dbReference>
<dbReference type="Gene3D" id="1.20.190.10">
    <property type="entry name" value="Pesticidal crystal protein, N-terminal domain"/>
    <property type="match status" value="1"/>
</dbReference>
<proteinExistence type="predicted"/>
<name>A0A7S2RT29_9STRA</name>
<evidence type="ECO:0008006" key="3">
    <source>
        <dbReference type="Google" id="ProtNLM"/>
    </source>
</evidence>
<feature type="chain" id="PRO_5031211935" description="Pesticidal crystal protein N-terminal domain-containing protein" evidence="1">
    <location>
        <begin position="17"/>
        <end position="628"/>
    </location>
</feature>
<dbReference type="InterPro" id="IPR036716">
    <property type="entry name" value="Pest_crys_N_sf"/>
</dbReference>
<gene>
    <name evidence="2" type="ORF">QSP1433_LOCUS6735</name>
</gene>
<dbReference type="AlphaFoldDB" id="A0A7S2RT29"/>
<dbReference type="EMBL" id="HBHK01010768">
    <property type="protein sequence ID" value="CAD9679955.1"/>
    <property type="molecule type" value="Transcribed_RNA"/>
</dbReference>
<protein>
    <recommendedName>
        <fullName evidence="3">Pesticidal crystal protein N-terminal domain-containing protein</fullName>
    </recommendedName>
</protein>
<organism evidence="2">
    <name type="scientific">Mucochytrium quahogii</name>
    <dbReference type="NCBI Taxonomy" id="96639"/>
    <lineage>
        <taxon>Eukaryota</taxon>
        <taxon>Sar</taxon>
        <taxon>Stramenopiles</taxon>
        <taxon>Bigyra</taxon>
        <taxon>Labyrinthulomycetes</taxon>
        <taxon>Thraustochytrida</taxon>
        <taxon>Thraustochytriidae</taxon>
        <taxon>Mucochytrium</taxon>
    </lineage>
</organism>
<feature type="signal peptide" evidence="1">
    <location>
        <begin position="1"/>
        <end position="16"/>
    </location>
</feature>
<dbReference type="SUPFAM" id="SSF56849">
    <property type="entry name" value="delta-Endotoxin (insectocide), N-terminal domain"/>
    <property type="match status" value="1"/>
</dbReference>
<sequence length="628" mass="70275">MALLMACLCAAVMGSAVDKEEENTRELTKMVHNIAARHGIAANETYKLSEVQGFAGGLRVSSTNGAVVTGDPNQMYYDIIQKFYKYAFGKIPYVGGLLTSLVDAFWPKHQPSIFELIEEQVSQLVDQKILEYELRERTTELELMRDAMTSFTLTKGVERRILFSRTEDHALSLIKKITASPNRAQFVSLFEATITTHMTLMREKVLFGKEIYDEDFNQKKADKEISDAVIAYRDILADVLKEYKDWIHEEYRKKDKGFGDKQLRPGIRYAKTAISLKTMARIGNYVPGHENDKPVYIDGSGRLIIGPISVCNGFSYHNVKCRVADLEKSAAKGANGPLVNVRYGSYGFSGDFYNLVEIAPAGYDGSSSHQSELWYEAKEAVNVEGIAGFRFNYCGQGISTVRPIYYRDDKVVEGDKIGSDKYSNRDSDKCGNIRTPTDPEYEIYTFSETYYGYFVTLQAKHYKGAPSISVLDWVGGKGGDKQYGVDEAAIDSITGRGLNGPVLVKTVAIQYGANEMEGISYEIISTDTQKRVHVGAGRFGRHDCVLQTYGRVLQIKIFYCDHYFVTGIAILNEDVRPGGTWTTCVKGKVKHTKVYKLRRDEQFIGFSGKSGILVDSTAPQILRSGETF</sequence>
<keyword evidence="1" id="KW-0732">Signal</keyword>
<evidence type="ECO:0000313" key="2">
    <source>
        <dbReference type="EMBL" id="CAD9679955.1"/>
    </source>
</evidence>
<accession>A0A7S2RT29</accession>
<evidence type="ECO:0000256" key="1">
    <source>
        <dbReference type="SAM" id="SignalP"/>
    </source>
</evidence>